<organism evidence="4 5">
    <name type="scientific">Sarcoptes scabiei</name>
    <name type="common">Itch mite</name>
    <name type="synonym">Acarus scabiei</name>
    <dbReference type="NCBI Taxonomy" id="52283"/>
    <lineage>
        <taxon>Eukaryota</taxon>
        <taxon>Metazoa</taxon>
        <taxon>Ecdysozoa</taxon>
        <taxon>Arthropoda</taxon>
        <taxon>Chelicerata</taxon>
        <taxon>Arachnida</taxon>
        <taxon>Acari</taxon>
        <taxon>Acariformes</taxon>
        <taxon>Sarcoptiformes</taxon>
        <taxon>Astigmata</taxon>
        <taxon>Psoroptidia</taxon>
        <taxon>Sarcoptoidea</taxon>
        <taxon>Sarcoptidae</taxon>
        <taxon>Sarcoptinae</taxon>
        <taxon>Sarcoptes</taxon>
    </lineage>
</organism>
<dbReference type="InterPro" id="IPR042470">
    <property type="entry name" value="RMI1_N_C_sf"/>
</dbReference>
<dbReference type="GO" id="GO:0000724">
    <property type="term" value="P:double-strand break repair via homologous recombination"/>
    <property type="evidence" value="ECO:0007669"/>
    <property type="project" value="TreeGrafter"/>
</dbReference>
<dbReference type="PANTHER" id="PTHR14790:SF15">
    <property type="entry name" value="RECQ-MEDIATED GENOME INSTABILITY PROTEIN 1"/>
    <property type="match status" value="1"/>
</dbReference>
<evidence type="ECO:0000256" key="2">
    <source>
        <dbReference type="ARBA" id="ARBA00018987"/>
    </source>
</evidence>
<name>A0A132A466_SARSC</name>
<dbReference type="Gene3D" id="2.40.50.770">
    <property type="entry name" value="RecQ-mediated genome instability protein Rmi1, C-terminal domain"/>
    <property type="match status" value="1"/>
</dbReference>
<evidence type="ECO:0000313" key="4">
    <source>
        <dbReference type="EMBL" id="KPM05777.1"/>
    </source>
</evidence>
<dbReference type="PANTHER" id="PTHR14790">
    <property type="entry name" value="RECQ-MEDIATED GENOME INSTABILITY PROTEIN 1 RMI1"/>
    <property type="match status" value="1"/>
</dbReference>
<evidence type="ECO:0000313" key="5">
    <source>
        <dbReference type="Proteomes" id="UP000616769"/>
    </source>
</evidence>
<sequence>MSTEENILVLQKQLNELHAKIQIEWIEKQLIECPNDGVEQLYQKWIEQDWTLQKRFILPSLSVDLDSKLLNGEKKIIHGDFLLQVNSLKFYRFEKNLQNYINDLIDISKSLLCDQNDDEDGDGKEDGDKENNESFFKKHKNNLNRAEKEKKIFQKGPRMLYLRLFDGHNVFDAIEYSPIPQLNEHMIGNKILLSGPINVYMGLIHLKSSNLKIISLKTFNIVHDETVKNNQNFNEMLSDEILIDSD</sequence>
<proteinExistence type="inferred from homology"/>
<evidence type="ECO:0000256" key="1">
    <source>
        <dbReference type="ARBA" id="ARBA00006395"/>
    </source>
</evidence>
<comment type="caution">
    <text evidence="4">The sequence shown here is derived from an EMBL/GenBank/DDBJ whole genome shotgun (WGS) entry which is preliminary data.</text>
</comment>
<evidence type="ECO:0000259" key="3">
    <source>
        <dbReference type="Pfam" id="PF08585"/>
    </source>
</evidence>
<gene>
    <name evidence="4" type="ORF">QR98_0042470</name>
</gene>
<reference evidence="4 5" key="1">
    <citation type="journal article" date="2015" name="Parasit. Vectors">
        <title>Draft genome of the scabies mite.</title>
        <authorList>
            <person name="Rider S.D.Jr."/>
            <person name="Morgan M.S."/>
            <person name="Arlian L.G."/>
        </authorList>
    </citation>
    <scope>NUCLEOTIDE SEQUENCE [LARGE SCALE GENOMIC DNA]</scope>
    <source>
        <strain evidence="4">Arlian Lab</strain>
    </source>
</reference>
<dbReference type="Pfam" id="PF08585">
    <property type="entry name" value="RMI1_N_C"/>
    <property type="match status" value="1"/>
</dbReference>
<protein>
    <recommendedName>
        <fullName evidence="2">RecQ-mediated genome instability protein 1</fullName>
    </recommendedName>
</protein>
<feature type="domain" description="RecQ mediated genome instability protein 1 OB-fold" evidence="3">
    <location>
        <begin position="100"/>
        <end position="215"/>
    </location>
</feature>
<comment type="similarity">
    <text evidence="1">Belongs to the RMI1 family.</text>
</comment>
<dbReference type="VEuPathDB" id="VectorBase:SSCA005015"/>
<dbReference type="GO" id="GO:0016604">
    <property type="term" value="C:nuclear body"/>
    <property type="evidence" value="ECO:0007669"/>
    <property type="project" value="TreeGrafter"/>
</dbReference>
<dbReference type="GO" id="GO:0000712">
    <property type="term" value="P:resolution of meiotic recombination intermediates"/>
    <property type="evidence" value="ECO:0007669"/>
    <property type="project" value="TreeGrafter"/>
</dbReference>
<dbReference type="Proteomes" id="UP000616769">
    <property type="component" value="Unassembled WGS sequence"/>
</dbReference>
<dbReference type="InterPro" id="IPR013894">
    <property type="entry name" value="RMI1_OB"/>
</dbReference>
<dbReference type="EMBL" id="JXLN01010457">
    <property type="protein sequence ID" value="KPM05777.1"/>
    <property type="molecule type" value="Genomic_DNA"/>
</dbReference>
<accession>A0A132A466</accession>
<dbReference type="OrthoDB" id="341511at2759"/>
<dbReference type="AlphaFoldDB" id="A0A132A466"/>
<dbReference type="GO" id="GO:0031422">
    <property type="term" value="C:RecQ family helicase-topoisomerase III complex"/>
    <property type="evidence" value="ECO:0007669"/>
    <property type="project" value="TreeGrafter"/>
</dbReference>